<accession>A0A7C0U2E5</accession>
<dbReference type="PRINTS" id="PR00455">
    <property type="entry name" value="HTHTETR"/>
</dbReference>
<name>A0A7C0U2E5_DESA2</name>
<dbReference type="AlphaFoldDB" id="A0A7C0U2E5"/>
<evidence type="ECO:0000313" key="4">
    <source>
        <dbReference type="EMBL" id="HDD43922.1"/>
    </source>
</evidence>
<dbReference type="GO" id="GO:0003700">
    <property type="term" value="F:DNA-binding transcription factor activity"/>
    <property type="evidence" value="ECO:0007669"/>
    <property type="project" value="TreeGrafter"/>
</dbReference>
<dbReference type="PROSITE" id="PS50977">
    <property type="entry name" value="HTH_TETR_2"/>
    <property type="match status" value="1"/>
</dbReference>
<feature type="domain" description="HTH tetR-type" evidence="3">
    <location>
        <begin position="4"/>
        <end position="64"/>
    </location>
</feature>
<dbReference type="EMBL" id="DRBS01000138">
    <property type="protein sequence ID" value="HDD43922.1"/>
    <property type="molecule type" value="Genomic_DNA"/>
</dbReference>
<dbReference type="PANTHER" id="PTHR30055">
    <property type="entry name" value="HTH-TYPE TRANSCRIPTIONAL REGULATOR RUTR"/>
    <property type="match status" value="1"/>
</dbReference>
<organism evidence="4">
    <name type="scientific">Desulfofervidus auxilii</name>
    <dbReference type="NCBI Taxonomy" id="1621989"/>
    <lineage>
        <taxon>Bacteria</taxon>
        <taxon>Pseudomonadati</taxon>
        <taxon>Thermodesulfobacteriota</taxon>
        <taxon>Candidatus Desulfofervidia</taxon>
        <taxon>Candidatus Desulfofervidales</taxon>
        <taxon>Candidatus Desulfofervidaceae</taxon>
        <taxon>Candidatus Desulfofervidus</taxon>
    </lineage>
</organism>
<evidence type="ECO:0000259" key="3">
    <source>
        <dbReference type="PROSITE" id="PS50977"/>
    </source>
</evidence>
<keyword evidence="1 2" id="KW-0238">DNA-binding</keyword>
<dbReference type="Pfam" id="PF00440">
    <property type="entry name" value="TetR_N"/>
    <property type="match status" value="1"/>
</dbReference>
<sequence length="100" mass="11610">MKKLSTRDRIIEAAYTLFSEKGYHGTSTREIAKTASVSEVTLFRIFGTKESLFEEVLKVKSIIPDLLAMIRDVENYSLEDLLFSLTKRFYYTLVSKKKFI</sequence>
<protein>
    <submittedName>
        <fullName evidence="4">TetR/AcrR family transcriptional regulator</fullName>
    </submittedName>
</protein>
<feature type="DNA-binding region" description="H-T-H motif" evidence="2">
    <location>
        <begin position="27"/>
        <end position="46"/>
    </location>
</feature>
<gene>
    <name evidence="4" type="ORF">ENG63_03555</name>
</gene>
<dbReference type="GO" id="GO:0000976">
    <property type="term" value="F:transcription cis-regulatory region binding"/>
    <property type="evidence" value="ECO:0007669"/>
    <property type="project" value="TreeGrafter"/>
</dbReference>
<comment type="caution">
    <text evidence="4">The sequence shown here is derived from an EMBL/GenBank/DDBJ whole genome shotgun (WGS) entry which is preliminary data.</text>
</comment>
<dbReference type="InterPro" id="IPR009057">
    <property type="entry name" value="Homeodomain-like_sf"/>
</dbReference>
<proteinExistence type="predicted"/>
<reference evidence="4" key="1">
    <citation type="journal article" date="2020" name="mSystems">
        <title>Genome- and Community-Level Interaction Insights into Carbon Utilization and Element Cycling Functions of Hydrothermarchaeota in Hydrothermal Sediment.</title>
        <authorList>
            <person name="Zhou Z."/>
            <person name="Liu Y."/>
            <person name="Xu W."/>
            <person name="Pan J."/>
            <person name="Luo Z.H."/>
            <person name="Li M."/>
        </authorList>
    </citation>
    <scope>NUCLEOTIDE SEQUENCE [LARGE SCALE GENOMIC DNA]</scope>
    <source>
        <strain evidence="4">HyVt-233</strain>
    </source>
</reference>
<dbReference type="InterPro" id="IPR050109">
    <property type="entry name" value="HTH-type_TetR-like_transc_reg"/>
</dbReference>
<evidence type="ECO:0000256" key="1">
    <source>
        <dbReference type="ARBA" id="ARBA00023125"/>
    </source>
</evidence>
<dbReference type="Proteomes" id="UP000886289">
    <property type="component" value="Unassembled WGS sequence"/>
</dbReference>
<dbReference type="SUPFAM" id="SSF46689">
    <property type="entry name" value="Homeodomain-like"/>
    <property type="match status" value="1"/>
</dbReference>
<dbReference type="InterPro" id="IPR001647">
    <property type="entry name" value="HTH_TetR"/>
</dbReference>
<evidence type="ECO:0000256" key="2">
    <source>
        <dbReference type="PROSITE-ProRule" id="PRU00335"/>
    </source>
</evidence>
<dbReference type="Gene3D" id="1.10.357.10">
    <property type="entry name" value="Tetracycline Repressor, domain 2"/>
    <property type="match status" value="1"/>
</dbReference>
<dbReference type="PANTHER" id="PTHR30055:SF226">
    <property type="entry name" value="HTH-TYPE TRANSCRIPTIONAL REGULATOR PKSA"/>
    <property type="match status" value="1"/>
</dbReference>